<evidence type="ECO:0000256" key="2">
    <source>
        <dbReference type="SAM" id="MobiDB-lite"/>
    </source>
</evidence>
<feature type="region of interest" description="Disordered" evidence="2">
    <location>
        <begin position="1"/>
        <end position="35"/>
    </location>
</feature>
<reference evidence="3" key="2">
    <citation type="submission" date="2022-01" db="EMBL/GenBank/DDBJ databases">
        <authorList>
            <person name="Yamashiro T."/>
            <person name="Shiraishi A."/>
            <person name="Satake H."/>
            <person name="Nakayama K."/>
        </authorList>
    </citation>
    <scope>NUCLEOTIDE SEQUENCE</scope>
</reference>
<feature type="coiled-coil region" evidence="1">
    <location>
        <begin position="80"/>
        <end position="117"/>
    </location>
</feature>
<comment type="caution">
    <text evidence="3">The sequence shown here is derived from an EMBL/GenBank/DDBJ whole genome shotgun (WGS) entry which is preliminary data.</text>
</comment>
<feature type="compositionally biased region" description="Basic residues" evidence="2">
    <location>
        <begin position="8"/>
        <end position="19"/>
    </location>
</feature>
<name>A0ABQ5FSS8_9ASTR</name>
<reference evidence="3" key="1">
    <citation type="journal article" date="2022" name="Int. J. Mol. Sci.">
        <title>Draft Genome of Tanacetum Coccineum: Genomic Comparison of Closely Related Tanacetum-Family Plants.</title>
        <authorList>
            <person name="Yamashiro T."/>
            <person name="Shiraishi A."/>
            <person name="Nakayama K."/>
            <person name="Satake H."/>
        </authorList>
    </citation>
    <scope>NUCLEOTIDE SEQUENCE</scope>
</reference>
<evidence type="ECO:0000256" key="1">
    <source>
        <dbReference type="SAM" id="Coils"/>
    </source>
</evidence>
<evidence type="ECO:0000313" key="3">
    <source>
        <dbReference type="EMBL" id="GJT65712.1"/>
    </source>
</evidence>
<evidence type="ECO:0000313" key="4">
    <source>
        <dbReference type="Proteomes" id="UP001151760"/>
    </source>
</evidence>
<sequence>MAQENRKSSRRYTSHHEHHHKEDSKNTLEDSWNDSSEDEREETCLMVVGSPKVHLNLSCSNKALSIENLQDDNFEFIELNEDFIKRIKALLKEKRILQEETNKLTNKANELEAKIRKDIKVKEVEFQRITLTGFRSFTSRSHYRSVSKQTTRACLMLALEGFPSSL</sequence>
<proteinExistence type="predicted"/>
<organism evidence="3 4">
    <name type="scientific">Tanacetum coccineum</name>
    <dbReference type="NCBI Taxonomy" id="301880"/>
    <lineage>
        <taxon>Eukaryota</taxon>
        <taxon>Viridiplantae</taxon>
        <taxon>Streptophyta</taxon>
        <taxon>Embryophyta</taxon>
        <taxon>Tracheophyta</taxon>
        <taxon>Spermatophyta</taxon>
        <taxon>Magnoliopsida</taxon>
        <taxon>eudicotyledons</taxon>
        <taxon>Gunneridae</taxon>
        <taxon>Pentapetalae</taxon>
        <taxon>asterids</taxon>
        <taxon>campanulids</taxon>
        <taxon>Asterales</taxon>
        <taxon>Asteraceae</taxon>
        <taxon>Asteroideae</taxon>
        <taxon>Anthemideae</taxon>
        <taxon>Anthemidinae</taxon>
        <taxon>Tanacetum</taxon>
    </lineage>
</organism>
<dbReference type="EMBL" id="BQNB010017653">
    <property type="protein sequence ID" value="GJT65712.1"/>
    <property type="molecule type" value="Genomic_DNA"/>
</dbReference>
<gene>
    <name evidence="3" type="ORF">Tco_1017192</name>
</gene>
<keyword evidence="1" id="KW-0175">Coiled coil</keyword>
<dbReference type="Proteomes" id="UP001151760">
    <property type="component" value="Unassembled WGS sequence"/>
</dbReference>
<keyword evidence="4" id="KW-1185">Reference proteome</keyword>
<protein>
    <submittedName>
        <fullName evidence="3">Uncharacterized protein</fullName>
    </submittedName>
</protein>
<accession>A0ABQ5FSS8</accession>